<evidence type="ECO:0000313" key="19">
    <source>
        <dbReference type="EMBL" id="KAL3888128.1"/>
    </source>
</evidence>
<accession>A0ABD3XSZ3</accession>
<feature type="transmembrane region" description="Helical" evidence="16">
    <location>
        <begin position="688"/>
        <end position="711"/>
    </location>
</feature>
<dbReference type="AlphaFoldDB" id="A0ABD3XSZ3"/>
<dbReference type="InterPro" id="IPR026966">
    <property type="entry name" value="Neurofascin/L1/NrCAM_C"/>
</dbReference>
<keyword evidence="5 17" id="KW-0732">Signal</keyword>
<dbReference type="GO" id="GO:0007155">
    <property type="term" value="P:cell adhesion"/>
    <property type="evidence" value="ECO:0007669"/>
    <property type="project" value="UniProtKB-KW"/>
</dbReference>
<feature type="signal peptide" evidence="17">
    <location>
        <begin position="1"/>
        <end position="20"/>
    </location>
</feature>
<dbReference type="InterPro" id="IPR003599">
    <property type="entry name" value="Ig_sub"/>
</dbReference>
<feature type="chain" id="PRO_5044869544" description="Ig-like domain-containing protein" evidence="17">
    <location>
        <begin position="21"/>
        <end position="820"/>
    </location>
</feature>
<dbReference type="CDD" id="cd00112">
    <property type="entry name" value="LDLa"/>
    <property type="match status" value="2"/>
</dbReference>
<keyword evidence="7" id="KW-0130">Cell adhesion</keyword>
<dbReference type="InterPro" id="IPR013098">
    <property type="entry name" value="Ig_I-set"/>
</dbReference>
<dbReference type="GO" id="GO:0005886">
    <property type="term" value="C:plasma membrane"/>
    <property type="evidence" value="ECO:0007669"/>
    <property type="project" value="UniProtKB-SubCell"/>
</dbReference>
<dbReference type="SMART" id="SM00409">
    <property type="entry name" value="IG"/>
    <property type="match status" value="3"/>
</dbReference>
<keyword evidence="3" id="KW-1003">Cell membrane</keyword>
<evidence type="ECO:0000256" key="15">
    <source>
        <dbReference type="SAM" id="MobiDB-lite"/>
    </source>
</evidence>
<feature type="compositionally biased region" description="Acidic residues" evidence="15">
    <location>
        <begin position="770"/>
        <end position="780"/>
    </location>
</feature>
<dbReference type="PANTHER" id="PTHR12231:SF253">
    <property type="entry name" value="DPR-INTERACTING PROTEIN ETA, ISOFORM B-RELATED"/>
    <property type="match status" value="1"/>
</dbReference>
<evidence type="ECO:0000256" key="1">
    <source>
        <dbReference type="ARBA" id="ARBA00004236"/>
    </source>
</evidence>
<dbReference type="Pfam" id="PF07679">
    <property type="entry name" value="I-set"/>
    <property type="match status" value="1"/>
</dbReference>
<organism evidence="19 20">
    <name type="scientific">Sinanodonta woodiana</name>
    <name type="common">Chinese pond mussel</name>
    <name type="synonym">Anodonta woodiana</name>
    <dbReference type="NCBI Taxonomy" id="1069815"/>
    <lineage>
        <taxon>Eukaryota</taxon>
        <taxon>Metazoa</taxon>
        <taxon>Spiralia</taxon>
        <taxon>Lophotrochozoa</taxon>
        <taxon>Mollusca</taxon>
        <taxon>Bivalvia</taxon>
        <taxon>Autobranchia</taxon>
        <taxon>Heteroconchia</taxon>
        <taxon>Palaeoheterodonta</taxon>
        <taxon>Unionida</taxon>
        <taxon>Unionoidea</taxon>
        <taxon>Unionidae</taxon>
        <taxon>Unioninae</taxon>
        <taxon>Sinanodonta</taxon>
    </lineage>
</organism>
<keyword evidence="9 16" id="KW-0472">Membrane</keyword>
<dbReference type="Pfam" id="PF13927">
    <property type="entry name" value="Ig_3"/>
    <property type="match status" value="1"/>
</dbReference>
<evidence type="ECO:0000259" key="18">
    <source>
        <dbReference type="PROSITE" id="PS50835"/>
    </source>
</evidence>
<name>A0ABD3XSZ3_SINWO</name>
<feature type="compositionally biased region" description="Basic and acidic residues" evidence="15">
    <location>
        <begin position="722"/>
        <end position="746"/>
    </location>
</feature>
<comment type="caution">
    <text evidence="14">Lacks conserved residue(s) required for the propagation of feature annotation.</text>
</comment>
<dbReference type="SMART" id="SM00408">
    <property type="entry name" value="IGc2"/>
    <property type="match status" value="2"/>
</dbReference>
<evidence type="ECO:0000256" key="9">
    <source>
        <dbReference type="ARBA" id="ARBA00023136"/>
    </source>
</evidence>
<dbReference type="Pfam" id="PF00057">
    <property type="entry name" value="Ldl_recept_a"/>
    <property type="match status" value="1"/>
</dbReference>
<proteinExistence type="predicted"/>
<evidence type="ECO:0000256" key="8">
    <source>
        <dbReference type="ARBA" id="ARBA00022989"/>
    </source>
</evidence>
<dbReference type="InterPro" id="IPR003598">
    <property type="entry name" value="Ig_sub2"/>
</dbReference>
<dbReference type="EMBL" id="JBJQND010000001">
    <property type="protein sequence ID" value="KAL3888128.1"/>
    <property type="molecule type" value="Genomic_DNA"/>
</dbReference>
<dbReference type="PRINTS" id="PR00261">
    <property type="entry name" value="LDLRECEPTOR"/>
</dbReference>
<feature type="domain" description="Ig-like" evidence="18">
    <location>
        <begin position="24"/>
        <end position="107"/>
    </location>
</feature>
<evidence type="ECO:0000256" key="12">
    <source>
        <dbReference type="ARBA" id="ARBA00023319"/>
    </source>
</evidence>
<dbReference type="InterPro" id="IPR013783">
    <property type="entry name" value="Ig-like_fold"/>
</dbReference>
<evidence type="ECO:0000256" key="17">
    <source>
        <dbReference type="SAM" id="SignalP"/>
    </source>
</evidence>
<dbReference type="InterPro" id="IPR002172">
    <property type="entry name" value="LDrepeatLR_classA_rpt"/>
</dbReference>
<evidence type="ECO:0000256" key="6">
    <source>
        <dbReference type="ARBA" id="ARBA00022737"/>
    </source>
</evidence>
<protein>
    <recommendedName>
        <fullName evidence="18">Ig-like domain-containing protein</fullName>
    </recommendedName>
</protein>
<evidence type="ECO:0000256" key="14">
    <source>
        <dbReference type="PROSITE-ProRule" id="PRU00124"/>
    </source>
</evidence>
<keyword evidence="8 16" id="KW-1133">Transmembrane helix</keyword>
<dbReference type="SUPFAM" id="SSF57424">
    <property type="entry name" value="LDL receptor-like module"/>
    <property type="match status" value="2"/>
</dbReference>
<keyword evidence="20" id="KW-1185">Reference proteome</keyword>
<sequence>MGFLSPLIGCTLIVVTFVTGAVPPNMLTTNFNTKYVMPFSVAHEKCQAGGDPKPTYVWKKDGVVLTSDANYEINSITGNITIKSVTALNGEGTYQCLAQNSQGTALSGFWEVKIAALNGFDQVKTNNPNVNEYSYFSMPCEHQPYSMPASKLDWLIGKDDNTAFPTTVEDKRRIVMDADGTLHFLYVTASDVANNPYRCQLFNAIVSLKALSFEQFFLNVIRAGELISKPILKYSKSIEGTIGSKVTLLCIFAGNPIPNIEWLKDGVKLPDGSSLSGGIPRYQLDPEDPTGRKLIISKLNITDEGAYVCRATNVYGANEGTVKVKVIGPPQWNLTRLRSTRIPVGSTATFRCDTVSYHATSSLPMWMKNGEPMIGCGVKKLWCGDGTGCYDYNKKCDSRNDCPGSPSADEQNCPALETCGEGQFSCGGGECKPAAEVIRCDGTSQCQNGGDESVRHCGCKVNTDFMCADMKSCVPASQRCNKHADCADGSDEKRCAYDPEKVIGNKYHFSADLKQLTIPDVKKIDTMCLQCLVYNFREYGTNPKPDIVGITFGDACLTVLDPINILTGFPDKQKVQPGDIINFTISAQTDPLEQGNLRYDWFIGGKKYPDNFPLGIWSKIIQLSMGNTHIVIDTSTLTSHDDRQFQDLMGNLSVRVYHEFDQRTISTELFTEVIYPPPAPVIVAELDLWYIALIIGILILFVIVALIICYLHRNRGGNYPVDKKEHQAGHDPEQELKDSGFHDVGRVNDSYDDEKPPKDDISLPESVNYDSDDMTEEYGGDFDVSKFNEDGSFIGLYGEKRGGGGGKGGNKPMPPSQSEV</sequence>
<evidence type="ECO:0000256" key="3">
    <source>
        <dbReference type="ARBA" id="ARBA00022475"/>
    </source>
</evidence>
<dbReference type="Proteomes" id="UP001634394">
    <property type="component" value="Unassembled WGS sequence"/>
</dbReference>
<feature type="region of interest" description="Disordered" evidence="15">
    <location>
        <begin position="722"/>
        <end position="783"/>
    </location>
</feature>
<evidence type="ECO:0000256" key="4">
    <source>
        <dbReference type="ARBA" id="ARBA00022692"/>
    </source>
</evidence>
<dbReference type="InterPro" id="IPR036055">
    <property type="entry name" value="LDL_receptor-like_sf"/>
</dbReference>
<dbReference type="InterPro" id="IPR051170">
    <property type="entry name" value="Neural/epithelial_adhesion"/>
</dbReference>
<dbReference type="Gene3D" id="2.60.40.10">
    <property type="entry name" value="Immunoglobulins"/>
    <property type="match status" value="3"/>
</dbReference>
<dbReference type="PROSITE" id="PS01209">
    <property type="entry name" value="LDLRA_1"/>
    <property type="match status" value="1"/>
</dbReference>
<gene>
    <name evidence="19" type="ORF">ACJMK2_000508</name>
</gene>
<evidence type="ECO:0000256" key="2">
    <source>
        <dbReference type="ARBA" id="ARBA00004479"/>
    </source>
</evidence>
<feature type="disulfide bond" evidence="14">
    <location>
        <begin position="480"/>
        <end position="495"/>
    </location>
</feature>
<evidence type="ECO:0000256" key="11">
    <source>
        <dbReference type="ARBA" id="ARBA00023180"/>
    </source>
</evidence>
<dbReference type="InterPro" id="IPR007110">
    <property type="entry name" value="Ig-like_dom"/>
</dbReference>
<dbReference type="PROSITE" id="PS50835">
    <property type="entry name" value="IG_LIKE"/>
    <property type="match status" value="2"/>
</dbReference>
<keyword evidence="6" id="KW-0677">Repeat</keyword>
<dbReference type="PANTHER" id="PTHR12231">
    <property type="entry name" value="CTX-RELATED TYPE I TRANSMEMBRANE PROTEIN"/>
    <property type="match status" value="1"/>
</dbReference>
<comment type="caution">
    <text evidence="19">The sequence shown here is derived from an EMBL/GenBank/DDBJ whole genome shotgun (WGS) entry which is preliminary data.</text>
</comment>
<feature type="domain" description="Ig-like" evidence="18">
    <location>
        <begin position="230"/>
        <end position="328"/>
    </location>
</feature>
<evidence type="ECO:0000256" key="16">
    <source>
        <dbReference type="SAM" id="Phobius"/>
    </source>
</evidence>
<dbReference type="Gene3D" id="4.10.400.10">
    <property type="entry name" value="Low-density Lipoprotein Receptor"/>
    <property type="match status" value="2"/>
</dbReference>
<dbReference type="InterPro" id="IPR023415">
    <property type="entry name" value="LDLR_class-A_CS"/>
</dbReference>
<evidence type="ECO:0000256" key="10">
    <source>
        <dbReference type="ARBA" id="ARBA00023157"/>
    </source>
</evidence>
<dbReference type="FunFam" id="2.60.40.10:FF:000032">
    <property type="entry name" value="palladin isoform X1"/>
    <property type="match status" value="1"/>
</dbReference>
<evidence type="ECO:0000313" key="20">
    <source>
        <dbReference type="Proteomes" id="UP001634394"/>
    </source>
</evidence>
<dbReference type="Pfam" id="PF13882">
    <property type="entry name" value="Bravo_FIGEY"/>
    <property type="match status" value="1"/>
</dbReference>
<feature type="region of interest" description="Disordered" evidence="15">
    <location>
        <begin position="798"/>
        <end position="820"/>
    </location>
</feature>
<comment type="subcellular location">
    <subcellularLocation>
        <location evidence="1">Cell membrane</location>
    </subcellularLocation>
    <subcellularLocation>
        <location evidence="13">Endomembrane system</location>
        <topology evidence="13">Single-pass membrane protein</topology>
    </subcellularLocation>
    <subcellularLocation>
        <location evidence="2">Membrane</location>
        <topology evidence="2">Single-pass type I membrane protein</topology>
    </subcellularLocation>
</comment>
<evidence type="ECO:0000256" key="7">
    <source>
        <dbReference type="ARBA" id="ARBA00022889"/>
    </source>
</evidence>
<keyword evidence="10 14" id="KW-1015">Disulfide bond</keyword>
<keyword evidence="11" id="KW-0325">Glycoprotein</keyword>
<reference evidence="19 20" key="1">
    <citation type="submission" date="2024-11" db="EMBL/GenBank/DDBJ databases">
        <title>Chromosome-level genome assembly of the freshwater bivalve Anodonta woodiana.</title>
        <authorList>
            <person name="Chen X."/>
        </authorList>
    </citation>
    <scope>NUCLEOTIDE SEQUENCE [LARGE SCALE GENOMIC DNA]</scope>
    <source>
        <strain evidence="19">MN2024</strain>
        <tissue evidence="19">Gills</tissue>
    </source>
</reference>
<evidence type="ECO:0000256" key="13">
    <source>
        <dbReference type="ARBA" id="ARBA00037847"/>
    </source>
</evidence>
<keyword evidence="4 16" id="KW-0812">Transmembrane</keyword>
<feature type="disulfide bond" evidence="14">
    <location>
        <begin position="419"/>
        <end position="431"/>
    </location>
</feature>
<dbReference type="SUPFAM" id="SSF48726">
    <property type="entry name" value="Immunoglobulin"/>
    <property type="match status" value="2"/>
</dbReference>
<keyword evidence="12" id="KW-0393">Immunoglobulin domain</keyword>
<dbReference type="PROSITE" id="PS50068">
    <property type="entry name" value="LDLRA_2"/>
    <property type="match status" value="2"/>
</dbReference>
<dbReference type="SMART" id="SM00192">
    <property type="entry name" value="LDLa"/>
    <property type="match status" value="3"/>
</dbReference>
<dbReference type="InterPro" id="IPR036179">
    <property type="entry name" value="Ig-like_dom_sf"/>
</dbReference>
<evidence type="ECO:0000256" key="5">
    <source>
        <dbReference type="ARBA" id="ARBA00022729"/>
    </source>
</evidence>